<evidence type="ECO:0000313" key="2">
    <source>
        <dbReference type="Proteomes" id="UP001211907"/>
    </source>
</evidence>
<accession>A0AAD5T0K3</accession>
<keyword evidence="2" id="KW-1185">Reference proteome</keyword>
<reference evidence="1" key="1">
    <citation type="submission" date="2020-05" db="EMBL/GenBank/DDBJ databases">
        <title>Phylogenomic resolution of chytrid fungi.</title>
        <authorList>
            <person name="Stajich J.E."/>
            <person name="Amses K."/>
            <person name="Simmons R."/>
            <person name="Seto K."/>
            <person name="Myers J."/>
            <person name="Bonds A."/>
            <person name="Quandt C.A."/>
            <person name="Barry K."/>
            <person name="Liu P."/>
            <person name="Grigoriev I."/>
            <person name="Longcore J.E."/>
            <person name="James T.Y."/>
        </authorList>
    </citation>
    <scope>NUCLEOTIDE SEQUENCE</scope>
    <source>
        <strain evidence="1">JEL0513</strain>
    </source>
</reference>
<comment type="caution">
    <text evidence="1">The sequence shown here is derived from an EMBL/GenBank/DDBJ whole genome shotgun (WGS) entry which is preliminary data.</text>
</comment>
<name>A0AAD5T0K3_9FUNG</name>
<dbReference type="EMBL" id="JADGJH010001028">
    <property type="protein sequence ID" value="KAJ3119746.1"/>
    <property type="molecule type" value="Genomic_DNA"/>
</dbReference>
<evidence type="ECO:0000313" key="1">
    <source>
        <dbReference type="EMBL" id="KAJ3119746.1"/>
    </source>
</evidence>
<sequence length="440" mass="46445">MSCIVTIPAHALTARGLSKPWIVTGCDQTVTPTFAECAVLNPAEGIIKIYSPLLINAGSLNFIAPVVPVFPARAIVGCWFGTNGGTTTLAGFTTQAKCTSPVTALGQFAACNALAFFAAARCDNVVIPPLGIGLNGKPCYTTRSFEIVDMDQSDNVVTSFLMDPTTKKLAQKNLKNAIALPNATEVNNGSDNLLLDAFYRPALRCSAFTAPNLADPTGPQVGALALNEIQANAMQAAPVALVPPLDPMVVDANMNPDFEKQSIYRANVDQPAPNLALTAEQSLQYCQNFLNVTAPGFITDMKFLIGRASPAPANGKDLFTFLAQRFAASWVGLTCNILTPIIDVNGNSVISPLTANFDGNGVCISATFNTPKLIQLLLENGGPNSEALALGLVLPVSSTQFLPSSTQTQIYKTVPASTPTCEYAKNTFATPASFGYKRVK</sequence>
<dbReference type="AlphaFoldDB" id="A0AAD5T0K3"/>
<gene>
    <name evidence="1" type="ORF">HK100_000172</name>
</gene>
<organism evidence="1 2">
    <name type="scientific">Physocladia obscura</name>
    <dbReference type="NCBI Taxonomy" id="109957"/>
    <lineage>
        <taxon>Eukaryota</taxon>
        <taxon>Fungi</taxon>
        <taxon>Fungi incertae sedis</taxon>
        <taxon>Chytridiomycota</taxon>
        <taxon>Chytridiomycota incertae sedis</taxon>
        <taxon>Chytridiomycetes</taxon>
        <taxon>Chytridiales</taxon>
        <taxon>Chytriomycetaceae</taxon>
        <taxon>Physocladia</taxon>
    </lineage>
</organism>
<dbReference type="Proteomes" id="UP001211907">
    <property type="component" value="Unassembled WGS sequence"/>
</dbReference>
<protein>
    <submittedName>
        <fullName evidence="1">Uncharacterized protein</fullName>
    </submittedName>
</protein>
<proteinExistence type="predicted"/>